<dbReference type="AlphaFoldDB" id="A0A0R2MM35"/>
<evidence type="ECO:0000259" key="1">
    <source>
        <dbReference type="Pfam" id="PF13349"/>
    </source>
</evidence>
<dbReference type="NCBIfam" id="NF038403">
    <property type="entry name" value="perm_prefix_1"/>
    <property type="match status" value="1"/>
</dbReference>
<keyword evidence="3" id="KW-1185">Reference proteome</keyword>
<dbReference type="RefSeq" id="WP_057705183.1">
    <property type="nucleotide sequence ID" value="NZ_JQCL01000006.1"/>
</dbReference>
<protein>
    <recommendedName>
        <fullName evidence="1">DUF4097 domain-containing protein</fullName>
    </recommendedName>
</protein>
<dbReference type="OrthoDB" id="2240353at2"/>
<name>A0A0R2MM35_9LACO</name>
<dbReference type="PATRIC" id="fig|942150.3.peg.384"/>
<reference evidence="2 3" key="1">
    <citation type="journal article" date="2015" name="Genome Announc.">
        <title>Expanding the biotechnology potential of lactobacilli through comparative genomics of 213 strains and associated genera.</title>
        <authorList>
            <person name="Sun Z."/>
            <person name="Harris H.M."/>
            <person name="McCann A."/>
            <person name="Guo C."/>
            <person name="Argimon S."/>
            <person name="Zhang W."/>
            <person name="Yang X."/>
            <person name="Jeffery I.B."/>
            <person name="Cooney J.C."/>
            <person name="Kagawa T.F."/>
            <person name="Liu W."/>
            <person name="Song Y."/>
            <person name="Salvetti E."/>
            <person name="Wrobel A."/>
            <person name="Rasinkangas P."/>
            <person name="Parkhill J."/>
            <person name="Rea M.C."/>
            <person name="O'Sullivan O."/>
            <person name="Ritari J."/>
            <person name="Douillard F.P."/>
            <person name="Paul Ross R."/>
            <person name="Yang R."/>
            <person name="Briner A.E."/>
            <person name="Felis G.E."/>
            <person name="de Vos W.M."/>
            <person name="Barrangou R."/>
            <person name="Klaenhammer T.R."/>
            <person name="Caufield P.W."/>
            <person name="Cui Y."/>
            <person name="Zhang H."/>
            <person name="O'Toole P.W."/>
        </authorList>
    </citation>
    <scope>NUCLEOTIDE SEQUENCE [LARGE SCALE GENOMIC DNA]</scope>
    <source>
        <strain evidence="2 3">LMG 26013</strain>
    </source>
</reference>
<dbReference type="InterPro" id="IPR047928">
    <property type="entry name" value="Perm_prefix_1"/>
</dbReference>
<proteinExistence type="predicted"/>
<sequence length="455" mass="48611">MSAKTEQLVAMRLNSYFKDQQQTPALVELKAELTSDLNEAAADKQQAGLAPEEAVAEAFSDFGDLNELIRQINAENGTTKTIHGHHVVMDDDGIRVDDGETLKINNDGVYVKGGRAFKADSEGVSINDGAIKADSHGLKLGSWTFNEDGINLNGDAQSQTDFKMPRMPLNLAGEYIDNLPLVNEQRFDAKTVTTLALNYKSARVKILPTQADTDEIIVREYMNHNNTTYQAQVSQNAKELNVTQGKVPFLIPLRVHVQIHIPINYTGNVMVASRSGNVLVAGLSHLDTVNLQVLSGSARVTEVGSQAFSADVASGSCDLNGVQVTNQLEMLVKSGRIRMQTVTAGQFTISATSGSVTGEDLSGGGSWSVKSGSLKLAFAKIAGDINLNAKSSTIKVGVPSDASYAYELEAQSGRIIAPKNGTVTHFADGYQAGQVGITGTYTIKGRTTSGTIRLS</sequence>
<dbReference type="InterPro" id="IPR025164">
    <property type="entry name" value="Toastrack_DUF4097"/>
</dbReference>
<dbReference type="Proteomes" id="UP000051783">
    <property type="component" value="Unassembled WGS sequence"/>
</dbReference>
<dbReference type="EMBL" id="JQCL01000006">
    <property type="protein sequence ID" value="KRO14805.1"/>
    <property type="molecule type" value="Genomic_DNA"/>
</dbReference>
<feature type="domain" description="DUF4097" evidence="1">
    <location>
        <begin position="193"/>
        <end position="454"/>
    </location>
</feature>
<dbReference type="Pfam" id="PF13349">
    <property type="entry name" value="DUF4097"/>
    <property type="match status" value="1"/>
</dbReference>
<accession>A0A0R2MM35</accession>
<evidence type="ECO:0000313" key="3">
    <source>
        <dbReference type="Proteomes" id="UP000051783"/>
    </source>
</evidence>
<comment type="caution">
    <text evidence="2">The sequence shown here is derived from an EMBL/GenBank/DDBJ whole genome shotgun (WGS) entry which is preliminary data.</text>
</comment>
<dbReference type="STRING" id="942150.IV64_GL000377"/>
<gene>
    <name evidence="2" type="ORF">IV64_GL000377</name>
</gene>
<evidence type="ECO:0000313" key="2">
    <source>
        <dbReference type="EMBL" id="KRO14805.1"/>
    </source>
</evidence>
<organism evidence="2 3">
    <name type="scientific">Lactiplantibacillus xiangfangensis</name>
    <dbReference type="NCBI Taxonomy" id="942150"/>
    <lineage>
        <taxon>Bacteria</taxon>
        <taxon>Bacillati</taxon>
        <taxon>Bacillota</taxon>
        <taxon>Bacilli</taxon>
        <taxon>Lactobacillales</taxon>
        <taxon>Lactobacillaceae</taxon>
        <taxon>Lactiplantibacillus</taxon>
    </lineage>
</organism>